<name>A0A0F9L9W7_9ZZZZ</name>
<reference evidence="1" key="1">
    <citation type="journal article" date="2015" name="Nature">
        <title>Complex archaea that bridge the gap between prokaryotes and eukaryotes.</title>
        <authorList>
            <person name="Spang A."/>
            <person name="Saw J.H."/>
            <person name="Jorgensen S.L."/>
            <person name="Zaremba-Niedzwiedzka K."/>
            <person name="Martijn J."/>
            <person name="Lind A.E."/>
            <person name="van Eijk R."/>
            <person name="Schleper C."/>
            <person name="Guy L."/>
            <person name="Ettema T.J."/>
        </authorList>
    </citation>
    <scope>NUCLEOTIDE SEQUENCE</scope>
</reference>
<accession>A0A0F9L9W7</accession>
<evidence type="ECO:0000313" key="1">
    <source>
        <dbReference type="EMBL" id="KKM60830.1"/>
    </source>
</evidence>
<organism evidence="1">
    <name type="scientific">marine sediment metagenome</name>
    <dbReference type="NCBI Taxonomy" id="412755"/>
    <lineage>
        <taxon>unclassified sequences</taxon>
        <taxon>metagenomes</taxon>
        <taxon>ecological metagenomes</taxon>
    </lineage>
</organism>
<gene>
    <name evidence="1" type="ORF">LCGC14_1537940</name>
</gene>
<comment type="caution">
    <text evidence="1">The sequence shown here is derived from an EMBL/GenBank/DDBJ whole genome shotgun (WGS) entry which is preliminary data.</text>
</comment>
<dbReference type="AlphaFoldDB" id="A0A0F9L9W7"/>
<sequence>MNAYVQIHEWLGAAKCNLLEGENCEISHDRALRVLSEAVIQINALSCTNEGDPVFDDFFAILNDETEGKAECL</sequence>
<dbReference type="EMBL" id="LAZR01011601">
    <property type="protein sequence ID" value="KKM60830.1"/>
    <property type="molecule type" value="Genomic_DNA"/>
</dbReference>
<protein>
    <submittedName>
        <fullName evidence="1">Uncharacterized protein</fullName>
    </submittedName>
</protein>
<proteinExistence type="predicted"/>